<sequence length="86" mass="9447">MTAPDRRTVTAWLHVVDAQRTRRGVEIQPASADYVCLRCGEITSASGDQVPAFVRTCRTDHARTCPCTPATVRATCPADQKENTTR</sequence>
<dbReference type="RefSeq" id="WP_311629783.1">
    <property type="nucleotide sequence ID" value="NZ_JAVREN010000008.1"/>
</dbReference>
<gene>
    <name evidence="1" type="ORF">RM780_07690</name>
</gene>
<comment type="caution">
    <text evidence="1">The sequence shown here is derived from an EMBL/GenBank/DDBJ whole genome shotgun (WGS) entry which is preliminary data.</text>
</comment>
<evidence type="ECO:0000313" key="2">
    <source>
        <dbReference type="Proteomes" id="UP001183388"/>
    </source>
</evidence>
<evidence type="ECO:0000313" key="1">
    <source>
        <dbReference type="EMBL" id="MDT0306844.1"/>
    </source>
</evidence>
<protein>
    <submittedName>
        <fullName evidence="1">Uncharacterized protein</fullName>
    </submittedName>
</protein>
<proteinExistence type="predicted"/>
<dbReference type="Proteomes" id="UP001183388">
    <property type="component" value="Unassembled WGS sequence"/>
</dbReference>
<dbReference type="EMBL" id="JAVREN010000008">
    <property type="protein sequence ID" value="MDT0306844.1"/>
    <property type="molecule type" value="Genomic_DNA"/>
</dbReference>
<organism evidence="1 2">
    <name type="scientific">Streptomyces boetiae</name>
    <dbReference type="NCBI Taxonomy" id="3075541"/>
    <lineage>
        <taxon>Bacteria</taxon>
        <taxon>Bacillati</taxon>
        <taxon>Actinomycetota</taxon>
        <taxon>Actinomycetes</taxon>
        <taxon>Kitasatosporales</taxon>
        <taxon>Streptomycetaceae</taxon>
        <taxon>Streptomyces</taxon>
    </lineage>
</organism>
<name>A0ABU2L5K0_9ACTN</name>
<keyword evidence="2" id="KW-1185">Reference proteome</keyword>
<reference evidence="2" key="1">
    <citation type="submission" date="2023-07" db="EMBL/GenBank/DDBJ databases">
        <title>30 novel species of actinomycetes from the DSMZ collection.</title>
        <authorList>
            <person name="Nouioui I."/>
        </authorList>
    </citation>
    <scope>NUCLEOTIDE SEQUENCE [LARGE SCALE GENOMIC DNA]</scope>
    <source>
        <strain evidence="2">DSM 44917</strain>
    </source>
</reference>
<accession>A0ABU2L5K0</accession>